<name>A0A6P8C063_PUNGR</name>
<dbReference type="OrthoDB" id="1847243at2759"/>
<dbReference type="PANTHER" id="PTHR33470">
    <property type="entry name" value="OS01G0164075 PROTEIN"/>
    <property type="match status" value="1"/>
</dbReference>
<dbReference type="RefSeq" id="XP_031375909.1">
    <property type="nucleotide sequence ID" value="XM_031520049.1"/>
</dbReference>
<gene>
    <name evidence="3" type="primary">LOC116190364</name>
    <name evidence="4" type="synonym">LOC116216029</name>
</gene>
<protein>
    <submittedName>
        <fullName evidence="3 4">Proline-rich protein 1-like</fullName>
    </submittedName>
</protein>
<dbReference type="GO" id="GO:0071944">
    <property type="term" value="C:cell periphery"/>
    <property type="evidence" value="ECO:0007669"/>
    <property type="project" value="TreeGrafter"/>
</dbReference>
<reference evidence="2" key="1">
    <citation type="journal article" date="2020" name="Plant Biotechnol. J.">
        <title>The pomegranate (Punica granatum L.) draft genome dissects genetic divergence between soft- and hard-seeded cultivars.</title>
        <authorList>
            <person name="Luo X."/>
            <person name="Li H."/>
            <person name="Wu Z."/>
            <person name="Yao W."/>
            <person name="Zhao P."/>
            <person name="Cao D."/>
            <person name="Yu H."/>
            <person name="Li K."/>
            <person name="Poudel K."/>
            <person name="Zhao D."/>
            <person name="Zhang F."/>
            <person name="Xia X."/>
            <person name="Chen L."/>
            <person name="Wang Q."/>
            <person name="Jing D."/>
            <person name="Cao S."/>
        </authorList>
    </citation>
    <scope>NUCLEOTIDE SEQUENCE [LARGE SCALE GENOMIC DNA]</scope>
</reference>
<dbReference type="GeneID" id="116190364"/>
<dbReference type="RefSeq" id="XP_031407808.1">
    <property type="nucleotide sequence ID" value="XM_031551948.1"/>
</dbReference>
<keyword evidence="1" id="KW-0732">Signal</keyword>
<organism evidence="2 3">
    <name type="scientific">Punica granatum</name>
    <name type="common">Pomegranate</name>
    <dbReference type="NCBI Taxonomy" id="22663"/>
    <lineage>
        <taxon>Eukaryota</taxon>
        <taxon>Viridiplantae</taxon>
        <taxon>Streptophyta</taxon>
        <taxon>Embryophyta</taxon>
        <taxon>Tracheophyta</taxon>
        <taxon>Spermatophyta</taxon>
        <taxon>Magnoliopsida</taxon>
        <taxon>eudicotyledons</taxon>
        <taxon>Gunneridae</taxon>
        <taxon>Pentapetalae</taxon>
        <taxon>rosids</taxon>
        <taxon>malvids</taxon>
        <taxon>Myrtales</taxon>
        <taxon>Lythraceae</taxon>
        <taxon>Punica</taxon>
    </lineage>
</organism>
<evidence type="ECO:0000256" key="1">
    <source>
        <dbReference type="ARBA" id="ARBA00022729"/>
    </source>
</evidence>
<evidence type="ECO:0000313" key="4">
    <source>
        <dbReference type="RefSeq" id="XP_031407808.1"/>
    </source>
</evidence>
<dbReference type="PANTHER" id="PTHR33470:SF40">
    <property type="entry name" value="PROTEIN SEED AND ROOT HAIR PROTECTIVE PROTEIN"/>
    <property type="match status" value="1"/>
</dbReference>
<accession>A0A6P8C063</accession>
<dbReference type="Proteomes" id="UP000515151">
    <property type="component" value="Chromosome 8"/>
</dbReference>
<keyword evidence="2" id="KW-1185">Reference proteome</keyword>
<dbReference type="AlphaFoldDB" id="A0A6P8C063"/>
<reference evidence="3 4" key="2">
    <citation type="submission" date="2025-04" db="UniProtKB">
        <authorList>
            <consortium name="RefSeq"/>
        </authorList>
    </citation>
    <scope>IDENTIFICATION</scope>
    <source>
        <tissue evidence="3 4">Leaf</tissue>
    </source>
</reference>
<dbReference type="Pfam" id="PF01190">
    <property type="entry name" value="Pollen_Ole_e_1"/>
    <property type="match status" value="1"/>
</dbReference>
<evidence type="ECO:0000313" key="3">
    <source>
        <dbReference type="RefSeq" id="XP_031375909.1"/>
    </source>
</evidence>
<sequence length="194" mass="20961">MSLSMACNNYVCHEHNHRLLLSRTSLLIAVSLVFMSIESAASDYSFKSYSHGKPDKQRMLSTMIGAQGVIYCRSGTKFIPLKGALARISCLAVDTRGYETAPFSILSKPADANGYFLATLSPSEVEDGWRLSECKAFLHSSPVSSCAVPTDANRGISGALLSSYTLINNGKMKLYSTRPFVYSPGSRPISSPSG</sequence>
<evidence type="ECO:0000313" key="2">
    <source>
        <dbReference type="Proteomes" id="UP000515151"/>
    </source>
</evidence>
<proteinExistence type="predicted"/>